<evidence type="ECO:0000313" key="2">
    <source>
        <dbReference type="Proteomes" id="UP000016842"/>
    </source>
</evidence>
<protein>
    <submittedName>
        <fullName evidence="1">Uncharacterized protein</fullName>
    </submittedName>
</protein>
<proteinExistence type="predicted"/>
<dbReference type="AlphaFoldDB" id="U4VE65"/>
<dbReference type="EMBL" id="ASXJ01000196">
    <property type="protein sequence ID" value="ERM01132.1"/>
    <property type="molecule type" value="Genomic_DNA"/>
</dbReference>
<reference evidence="1 2" key="1">
    <citation type="journal article" date="2014" name="FEMS Microbiol. Lett.">
        <title>Genome sequencing analysis reveals virulence-related gene content of Ochrobactrum intermedium strain 229E, a urease-positive strain isolated from the human gastric niche.</title>
        <authorList>
            <person name="Kulkarni G.J."/>
            <person name="Shetty S."/>
            <person name="Dharne M.S."/>
            <person name="Shouche Y.S."/>
        </authorList>
    </citation>
    <scope>NUCLEOTIDE SEQUENCE [LARGE SCALE GENOMIC DNA]</scope>
    <source>
        <strain evidence="1 2">229E</strain>
    </source>
</reference>
<dbReference type="Proteomes" id="UP000016842">
    <property type="component" value="Unassembled WGS sequence"/>
</dbReference>
<accession>U4VE65</accession>
<evidence type="ECO:0000313" key="1">
    <source>
        <dbReference type="EMBL" id="ERM01132.1"/>
    </source>
</evidence>
<organism evidence="1 2">
    <name type="scientific">Brucella intermedia 229E</name>
    <dbReference type="NCBI Taxonomy" id="1337887"/>
    <lineage>
        <taxon>Bacteria</taxon>
        <taxon>Pseudomonadati</taxon>
        <taxon>Pseudomonadota</taxon>
        <taxon>Alphaproteobacteria</taxon>
        <taxon>Hyphomicrobiales</taxon>
        <taxon>Brucellaceae</taxon>
        <taxon>Brucella/Ochrobactrum group</taxon>
        <taxon>Brucella</taxon>
    </lineage>
</organism>
<comment type="caution">
    <text evidence="1">The sequence shown here is derived from an EMBL/GenBank/DDBJ whole genome shotgun (WGS) entry which is preliminary data.</text>
</comment>
<sequence length="73" mass="8209">MISILLHEALRRALLLFQFKQESSANCWQFRENPPIPITYGKGHGGFILKTETARQSDGRGSIARADHKTVIS</sequence>
<gene>
    <name evidence="1" type="ORF">Q644_23310</name>
</gene>
<name>U4VE65_9HYPH</name>